<reference evidence="16" key="1">
    <citation type="submission" date="2014-12" db="EMBL/GenBank/DDBJ databases">
        <title>Insight into the proteome of Arion vulgaris.</title>
        <authorList>
            <person name="Aradska J."/>
            <person name="Bulat T."/>
            <person name="Smidak R."/>
            <person name="Sarate P."/>
            <person name="Gangsoo J."/>
            <person name="Sialana F."/>
            <person name="Bilban M."/>
            <person name="Lubec G."/>
        </authorList>
    </citation>
    <scope>NUCLEOTIDE SEQUENCE</scope>
    <source>
        <tissue evidence="16">Skin</tissue>
    </source>
</reference>
<name>A0A0B7B603_9EUPU</name>
<protein>
    <recommendedName>
        <fullName evidence="13">Signal transducer and activator of transcription</fullName>
    </recommendedName>
</protein>
<proteinExistence type="inferred from homology"/>
<dbReference type="GO" id="GO:0007166">
    <property type="term" value="P:cell surface receptor signaling pathway"/>
    <property type="evidence" value="ECO:0007669"/>
    <property type="project" value="UniProtKB-ARBA"/>
</dbReference>
<dbReference type="FunFam" id="2.60.40.630:FF:000003">
    <property type="entry name" value="Signal transducer and transcription activator 6"/>
    <property type="match status" value="1"/>
</dbReference>
<keyword evidence="10 13" id="KW-0804">Transcription</keyword>
<evidence type="ECO:0000256" key="5">
    <source>
        <dbReference type="ARBA" id="ARBA00022553"/>
    </source>
</evidence>
<dbReference type="InterPro" id="IPR036535">
    <property type="entry name" value="STAT_N_sf"/>
</dbReference>
<keyword evidence="9 13" id="KW-0010">Activator</keyword>
<keyword evidence="6 12" id="KW-0727">SH2 domain</keyword>
<dbReference type="InterPro" id="IPR048988">
    <property type="entry name" value="STAT_linker"/>
</dbReference>
<dbReference type="Pfam" id="PF01017">
    <property type="entry name" value="STAT_alpha"/>
    <property type="match status" value="1"/>
</dbReference>
<evidence type="ECO:0000256" key="6">
    <source>
        <dbReference type="ARBA" id="ARBA00022999"/>
    </source>
</evidence>
<dbReference type="InterPro" id="IPR035858">
    <property type="entry name" value="STAT5a/5b_DBD"/>
</dbReference>
<dbReference type="Gene3D" id="3.30.505.10">
    <property type="entry name" value="SH2 domain"/>
    <property type="match status" value="1"/>
</dbReference>
<feature type="coiled-coil region" evidence="14">
    <location>
        <begin position="244"/>
        <end position="271"/>
    </location>
</feature>
<dbReference type="InterPro" id="IPR013801">
    <property type="entry name" value="STAT_TF_DNA-bd"/>
</dbReference>
<keyword evidence="4 13" id="KW-0963">Cytoplasm</keyword>
<comment type="subcellular location">
    <subcellularLocation>
        <location evidence="2 13">Cytoplasm</location>
    </subcellularLocation>
    <subcellularLocation>
        <location evidence="1 13">Nucleus</location>
    </subcellularLocation>
</comment>
<dbReference type="PANTHER" id="PTHR11801">
    <property type="entry name" value="SIGNAL TRANSDUCER AND ACTIVATOR OF TRANSCRIPTION"/>
    <property type="match status" value="1"/>
</dbReference>
<dbReference type="Pfam" id="PF00017">
    <property type="entry name" value="SH2"/>
    <property type="match status" value="1"/>
</dbReference>
<evidence type="ECO:0000256" key="9">
    <source>
        <dbReference type="ARBA" id="ARBA00023159"/>
    </source>
</evidence>
<dbReference type="InterPro" id="IPR008967">
    <property type="entry name" value="p53-like_TF_DNA-bd_sf"/>
</dbReference>
<dbReference type="PROSITE" id="PS50001">
    <property type="entry name" value="SH2"/>
    <property type="match status" value="1"/>
</dbReference>
<keyword evidence="5 13" id="KW-0597">Phosphoprotein</keyword>
<dbReference type="EMBL" id="HACG01041461">
    <property type="protein sequence ID" value="CEK88326.1"/>
    <property type="molecule type" value="Transcribed_RNA"/>
</dbReference>
<dbReference type="InterPro" id="IPR046994">
    <property type="entry name" value="STAT5_CC"/>
</dbReference>
<dbReference type="InterPro" id="IPR013800">
    <property type="entry name" value="STAT_TF_alpha"/>
</dbReference>
<dbReference type="SUPFAM" id="SSF48092">
    <property type="entry name" value="Transcription factor STAT-4 N-domain"/>
    <property type="match status" value="1"/>
</dbReference>
<evidence type="ECO:0000256" key="10">
    <source>
        <dbReference type="ARBA" id="ARBA00023163"/>
    </source>
</evidence>
<evidence type="ECO:0000256" key="7">
    <source>
        <dbReference type="ARBA" id="ARBA00023015"/>
    </source>
</evidence>
<dbReference type="SUPFAM" id="SSF47655">
    <property type="entry name" value="STAT"/>
    <property type="match status" value="1"/>
</dbReference>
<dbReference type="CDD" id="cd16855">
    <property type="entry name" value="STAT5_CCD"/>
    <property type="match status" value="1"/>
</dbReference>
<evidence type="ECO:0000256" key="2">
    <source>
        <dbReference type="ARBA" id="ARBA00004496"/>
    </source>
</evidence>
<dbReference type="EMBL" id="HACG01041457">
    <property type="protein sequence ID" value="CEK88322.1"/>
    <property type="molecule type" value="Transcribed_RNA"/>
</dbReference>
<dbReference type="InterPro" id="IPR001217">
    <property type="entry name" value="STAT"/>
</dbReference>
<accession>A0A0B7B603</accession>
<dbReference type="FunFam" id="1.10.238.10:FF:000029">
    <property type="entry name" value="Signal transducer and transcription activator 6"/>
    <property type="match status" value="1"/>
</dbReference>
<dbReference type="Gene3D" id="1.10.532.10">
    <property type="entry name" value="STAT transcription factor, N-terminal domain"/>
    <property type="match status" value="1"/>
</dbReference>
<evidence type="ECO:0000313" key="16">
    <source>
        <dbReference type="EMBL" id="CEK88322.1"/>
    </source>
</evidence>
<dbReference type="SUPFAM" id="SSF49417">
    <property type="entry name" value="p53-like transcription factors"/>
    <property type="match status" value="1"/>
</dbReference>
<comment type="similarity">
    <text evidence="3 13">Belongs to the transcription factor STAT family.</text>
</comment>
<dbReference type="EMBL" id="HACG01041460">
    <property type="protein sequence ID" value="CEK88325.1"/>
    <property type="molecule type" value="Transcribed_RNA"/>
</dbReference>
<evidence type="ECO:0000256" key="11">
    <source>
        <dbReference type="ARBA" id="ARBA00023242"/>
    </source>
</evidence>
<evidence type="ECO:0000256" key="1">
    <source>
        <dbReference type="ARBA" id="ARBA00004123"/>
    </source>
</evidence>
<dbReference type="GO" id="GO:0005829">
    <property type="term" value="C:cytosol"/>
    <property type="evidence" value="ECO:0007669"/>
    <property type="project" value="UniProtKB-ARBA"/>
</dbReference>
<evidence type="ECO:0000256" key="12">
    <source>
        <dbReference type="PROSITE-ProRule" id="PRU00191"/>
    </source>
</evidence>
<dbReference type="CDD" id="cd09919">
    <property type="entry name" value="SH2_STAT_family"/>
    <property type="match status" value="1"/>
</dbReference>
<evidence type="ECO:0000256" key="13">
    <source>
        <dbReference type="RuleBase" id="RU046415"/>
    </source>
</evidence>
<sequence>MDGDSTSCESSLELPSNGRILSNGDDMHQVHPVVLIAPGMSQWAKVQQSPTIFRQMQQYYPSHFPMEVRYFLCQWIEEQQWSKIDDRNPQYAPVAERILNEMLELLRQKAAELTSQEFFIIRIKLEESVQRLENLVKTNPLDMVQVIKSCLAMEEKLIEQSEALQEHQIMNHDISGTDHQGISEHILSEIQSLLHKTKSTENDSKNLQHKQESFIIRFSDSQKIIAQLQQLAQMSVSAERTQKEMQLKSQKEQLDIQLQMLARELLQLRIDLSRKYDQTIHNLQGLQKEILDNELISWKRRQQLTGNGLVMTNSSLETLQQWCESLADLIWQSRQQIKKSTQLQQQLPIKFPDGVEDLLPKLNDTITGLLSSLVTSTFIVEQQPPQVLKKDARFGAVVRLLVGGKLNVHMNPPQVKATIISENQAKDLLRNDVKAKNDTSGEILNNNGTMEYQSSTGQLSISFRNMQLKKIKRADKKGSEAVTEEKFCILFQSEFSVGGNELVFQVWTLSLPVVVTVHGNQECNATATVLWDNAFAEPGRVPFIVPDQVEWKALADQLNMKFMFHTGKGLSETNLTYIASKLFGKKDPSSCTVTWTQFNKDTLPNRSFTFWEWFYAIQKLTKEHLKDLWTDDAIIGFVSKDQSQDWLSKQPMGTFLLRFSDSENGGITIAWIGERKEVWNLAPFTSKDFNIRGLADRIRDLNSLVTLFPNKLKDQVFSKYYTSTAENVSNDGYIRPQLRTTIPEQYKTGGDMDMKQPFSPEYGYDTNPNSVQTTDELQYTHISDMPDGLTDMDITQLTDYMPDDIDGINDINISQLLANHQFAT</sequence>
<dbReference type="Gene3D" id="2.60.40.630">
    <property type="entry name" value="STAT transcription factor, DNA-binding domain"/>
    <property type="match status" value="1"/>
</dbReference>
<dbReference type="InterPro" id="IPR000980">
    <property type="entry name" value="SH2"/>
</dbReference>
<evidence type="ECO:0000313" key="18">
    <source>
        <dbReference type="EMBL" id="CEK88326.1"/>
    </source>
</evidence>
<dbReference type="Gene3D" id="1.20.1050.20">
    <property type="entry name" value="STAT transcription factor, all-alpha domain"/>
    <property type="match status" value="1"/>
</dbReference>
<feature type="domain" description="SH2" evidence="15">
    <location>
        <begin position="629"/>
        <end position="721"/>
    </location>
</feature>
<dbReference type="Pfam" id="PF02865">
    <property type="entry name" value="STAT_int"/>
    <property type="match status" value="1"/>
</dbReference>
<keyword evidence="8 13" id="KW-0238">DNA-binding</keyword>
<dbReference type="Pfam" id="PF21354">
    <property type="entry name" value="STAT_linker"/>
    <property type="match status" value="1"/>
</dbReference>
<evidence type="ECO:0000256" key="14">
    <source>
        <dbReference type="SAM" id="Coils"/>
    </source>
</evidence>
<dbReference type="SMART" id="SM00964">
    <property type="entry name" value="STAT_int"/>
    <property type="match status" value="1"/>
</dbReference>
<dbReference type="InterPro" id="IPR013799">
    <property type="entry name" value="STAT_TF_prot_interaction"/>
</dbReference>
<dbReference type="GO" id="GO:0005634">
    <property type="term" value="C:nucleus"/>
    <property type="evidence" value="ECO:0007669"/>
    <property type="project" value="UniProtKB-SubCell"/>
</dbReference>
<gene>
    <name evidence="16" type="primary">ORF164637</name>
    <name evidence="17" type="synonym">ORF164657</name>
    <name evidence="18" type="synonym">ORF164663</name>
    <name evidence="19" type="synonym">ORF164669</name>
</gene>
<keyword evidence="7 13" id="KW-0805">Transcription regulation</keyword>
<evidence type="ECO:0000313" key="17">
    <source>
        <dbReference type="EMBL" id="CEK88325.1"/>
    </source>
</evidence>
<dbReference type="GO" id="GO:0001228">
    <property type="term" value="F:DNA-binding transcription activator activity, RNA polymerase II-specific"/>
    <property type="evidence" value="ECO:0007669"/>
    <property type="project" value="UniProtKB-ARBA"/>
</dbReference>
<evidence type="ECO:0000256" key="4">
    <source>
        <dbReference type="ARBA" id="ARBA00022490"/>
    </source>
</evidence>
<evidence type="ECO:0000256" key="8">
    <source>
        <dbReference type="ARBA" id="ARBA00023125"/>
    </source>
</evidence>
<dbReference type="EMBL" id="HACG01041462">
    <property type="protein sequence ID" value="CEK88327.1"/>
    <property type="molecule type" value="Transcribed_RNA"/>
</dbReference>
<dbReference type="Pfam" id="PF02864">
    <property type="entry name" value="STAT_bind"/>
    <property type="match status" value="1"/>
</dbReference>
<evidence type="ECO:0000256" key="3">
    <source>
        <dbReference type="ARBA" id="ARBA00005586"/>
    </source>
</evidence>
<evidence type="ECO:0000259" key="15">
    <source>
        <dbReference type="PROSITE" id="PS50001"/>
    </source>
</evidence>
<dbReference type="AlphaFoldDB" id="A0A0B7B603"/>
<evidence type="ECO:0000313" key="19">
    <source>
        <dbReference type="EMBL" id="CEK88327.1"/>
    </source>
</evidence>
<dbReference type="SUPFAM" id="SSF55550">
    <property type="entry name" value="SH2 domain"/>
    <property type="match status" value="1"/>
</dbReference>
<dbReference type="Gene3D" id="1.10.238.10">
    <property type="entry name" value="EF-hand"/>
    <property type="match status" value="1"/>
</dbReference>
<dbReference type="InterPro" id="IPR012345">
    <property type="entry name" value="STAT_TF_DNA-bd_N"/>
</dbReference>
<keyword evidence="11 13" id="KW-0539">Nucleus</keyword>
<dbReference type="GO" id="GO:0000977">
    <property type="term" value="F:RNA polymerase II transcription regulatory region sequence-specific DNA binding"/>
    <property type="evidence" value="ECO:0007669"/>
    <property type="project" value="UniProtKB-ARBA"/>
</dbReference>
<dbReference type="InterPro" id="IPR015988">
    <property type="entry name" value="STAT_TF_CC"/>
</dbReference>
<organism evidence="16">
    <name type="scientific">Arion vulgaris</name>
    <dbReference type="NCBI Taxonomy" id="1028688"/>
    <lineage>
        <taxon>Eukaryota</taxon>
        <taxon>Metazoa</taxon>
        <taxon>Spiralia</taxon>
        <taxon>Lophotrochozoa</taxon>
        <taxon>Mollusca</taxon>
        <taxon>Gastropoda</taxon>
        <taxon>Heterobranchia</taxon>
        <taxon>Euthyneura</taxon>
        <taxon>Panpulmonata</taxon>
        <taxon>Eupulmonata</taxon>
        <taxon>Stylommatophora</taxon>
        <taxon>Helicina</taxon>
        <taxon>Arionoidea</taxon>
        <taxon>Arionidae</taxon>
        <taxon>Arion</taxon>
    </lineage>
</organism>
<keyword evidence="14" id="KW-0175">Coiled coil</keyword>
<dbReference type="InterPro" id="IPR036860">
    <property type="entry name" value="SH2_dom_sf"/>
</dbReference>
<dbReference type="CDD" id="cd16849">
    <property type="entry name" value="STAT5_DBD"/>
    <property type="match status" value="1"/>
</dbReference>